<dbReference type="SMART" id="SM01381">
    <property type="entry name" value="7TM_GPCR_Srsx"/>
    <property type="match status" value="1"/>
</dbReference>
<feature type="transmembrane region" description="Helical" evidence="5">
    <location>
        <begin position="198"/>
        <end position="218"/>
    </location>
</feature>
<keyword evidence="7" id="KW-1185">Reference proteome</keyword>
<evidence type="ECO:0008006" key="8">
    <source>
        <dbReference type="Google" id="ProtNLM"/>
    </source>
</evidence>
<evidence type="ECO:0000256" key="3">
    <source>
        <dbReference type="ARBA" id="ARBA00022989"/>
    </source>
</evidence>
<evidence type="ECO:0000256" key="4">
    <source>
        <dbReference type="ARBA" id="ARBA00023136"/>
    </source>
</evidence>
<keyword evidence="4 5" id="KW-0472">Membrane</keyword>
<dbReference type="GO" id="GO:0004930">
    <property type="term" value="F:G protein-coupled receptor activity"/>
    <property type="evidence" value="ECO:0007669"/>
    <property type="project" value="InterPro"/>
</dbReference>
<dbReference type="InterPro" id="IPR000276">
    <property type="entry name" value="GPCR_Rhodpsn"/>
</dbReference>
<feature type="transmembrane region" description="Helical" evidence="5">
    <location>
        <begin position="74"/>
        <end position="101"/>
    </location>
</feature>
<keyword evidence="3 5" id="KW-1133">Transmembrane helix</keyword>
<accession>A0AAN5CMG7</accession>
<protein>
    <recommendedName>
        <fullName evidence="8">G protein-coupled receptor</fullName>
    </recommendedName>
</protein>
<evidence type="ECO:0000256" key="2">
    <source>
        <dbReference type="ARBA" id="ARBA00022692"/>
    </source>
</evidence>
<comment type="caution">
    <text evidence="6">The sequence shown here is derived from an EMBL/GenBank/DDBJ whole genome shotgun (WGS) entry which is preliminary data.</text>
</comment>
<dbReference type="AlphaFoldDB" id="A0AAN5CMG7"/>
<evidence type="ECO:0000256" key="1">
    <source>
        <dbReference type="ARBA" id="ARBA00004370"/>
    </source>
</evidence>
<dbReference type="GO" id="GO:0016020">
    <property type="term" value="C:membrane"/>
    <property type="evidence" value="ECO:0007669"/>
    <property type="project" value="UniProtKB-SubCell"/>
</dbReference>
<dbReference type="InterPro" id="IPR019424">
    <property type="entry name" value="7TM_GPCR_Srsx"/>
</dbReference>
<dbReference type="Pfam" id="PF10320">
    <property type="entry name" value="7TM_GPCR_Srsx"/>
    <property type="match status" value="1"/>
</dbReference>
<sequence>MDDVPFPFWLSILVIALFGLAGNIRFFAGAERLIAEQLLVLMTALHTVICIDVIADMTRVLIGVSLTQASCLRFVGAFFTAFSFAQSTLCTLIVLEVIILICDVGLYRKLRVWWFHAVTYSTFVFSGWCIYMSWISEEDHRVVICVPPTAMIQEVNMIRSTWITVNNAFIVVLYAILLAILLFMTGILVSFASPISRFLNVSVPNVIITATLAASVAYSQTHYVYFFVSSDNRKAFTRMG</sequence>
<comment type="subcellular location">
    <subcellularLocation>
        <location evidence="1">Membrane</location>
    </subcellularLocation>
</comment>
<feature type="transmembrane region" description="Helical" evidence="5">
    <location>
        <begin position="38"/>
        <end position="62"/>
    </location>
</feature>
<evidence type="ECO:0000313" key="7">
    <source>
        <dbReference type="Proteomes" id="UP001328107"/>
    </source>
</evidence>
<keyword evidence="2 5" id="KW-0812">Transmembrane</keyword>
<dbReference type="EMBL" id="BTRK01000004">
    <property type="protein sequence ID" value="GMR47034.1"/>
    <property type="molecule type" value="Genomic_DNA"/>
</dbReference>
<evidence type="ECO:0000313" key="6">
    <source>
        <dbReference type="EMBL" id="GMR47034.1"/>
    </source>
</evidence>
<feature type="transmembrane region" description="Helical" evidence="5">
    <location>
        <begin position="113"/>
        <end position="134"/>
    </location>
</feature>
<organism evidence="6 7">
    <name type="scientific">Pristionchus mayeri</name>
    <dbReference type="NCBI Taxonomy" id="1317129"/>
    <lineage>
        <taxon>Eukaryota</taxon>
        <taxon>Metazoa</taxon>
        <taxon>Ecdysozoa</taxon>
        <taxon>Nematoda</taxon>
        <taxon>Chromadorea</taxon>
        <taxon>Rhabditida</taxon>
        <taxon>Rhabditina</taxon>
        <taxon>Diplogasteromorpha</taxon>
        <taxon>Diplogasteroidea</taxon>
        <taxon>Neodiplogasteridae</taxon>
        <taxon>Pristionchus</taxon>
    </lineage>
</organism>
<dbReference type="Proteomes" id="UP001328107">
    <property type="component" value="Unassembled WGS sequence"/>
</dbReference>
<gene>
    <name evidence="6" type="ORF">PMAYCL1PPCAC_17229</name>
</gene>
<evidence type="ECO:0000256" key="5">
    <source>
        <dbReference type="SAM" id="Phobius"/>
    </source>
</evidence>
<reference evidence="7" key="1">
    <citation type="submission" date="2022-10" db="EMBL/GenBank/DDBJ databases">
        <title>Genome assembly of Pristionchus species.</title>
        <authorList>
            <person name="Yoshida K."/>
            <person name="Sommer R.J."/>
        </authorList>
    </citation>
    <scope>NUCLEOTIDE SEQUENCE [LARGE SCALE GENOMIC DNA]</scope>
    <source>
        <strain evidence="7">RS5460</strain>
    </source>
</reference>
<feature type="transmembrane region" description="Helical" evidence="5">
    <location>
        <begin position="168"/>
        <end position="191"/>
    </location>
</feature>
<name>A0AAN5CMG7_9BILA</name>
<feature type="non-terminal residue" evidence="6">
    <location>
        <position position="240"/>
    </location>
</feature>
<feature type="transmembrane region" description="Helical" evidence="5">
    <location>
        <begin position="6"/>
        <end position="26"/>
    </location>
</feature>
<proteinExistence type="predicted"/>